<protein>
    <submittedName>
        <fullName evidence="2">ABC transporter substrate-binding protein</fullName>
    </submittedName>
</protein>
<proteinExistence type="predicted"/>
<keyword evidence="1" id="KW-0732">Signal</keyword>
<comment type="caution">
    <text evidence="2">The sequence shown here is derived from an EMBL/GenBank/DDBJ whole genome shotgun (WGS) entry which is preliminary data.</text>
</comment>
<reference evidence="2 3" key="1">
    <citation type="journal article" date="2016" name="Sci. Rep.">
        <title>Evaluation of genetic diversity among strains of the human gut commensal Bifidobacterium adolescentis.</title>
        <authorList>
            <person name="Duranti S."/>
            <person name="Milani C."/>
            <person name="Lugli G.A."/>
            <person name="Mancabelli L."/>
            <person name="Turroni F."/>
            <person name="Ferrario C."/>
            <person name="Mangifesta M."/>
            <person name="Viappiani A."/>
            <person name="Sanchez B."/>
            <person name="Margolles A."/>
            <person name="van Sinderen D."/>
            <person name="Ventura M."/>
        </authorList>
    </citation>
    <scope>NUCLEOTIDE SEQUENCE [LARGE SCALE GENOMIC DNA]</scope>
    <source>
        <strain evidence="2 3">AL46-7</strain>
    </source>
</reference>
<evidence type="ECO:0000256" key="1">
    <source>
        <dbReference type="SAM" id="SignalP"/>
    </source>
</evidence>
<feature type="signal peptide" evidence="1">
    <location>
        <begin position="1"/>
        <end position="22"/>
    </location>
</feature>
<evidence type="ECO:0000313" key="3">
    <source>
        <dbReference type="Proteomes" id="UP000193208"/>
    </source>
</evidence>
<dbReference type="SUPFAM" id="SSF53850">
    <property type="entry name" value="Periplasmic binding protein-like II"/>
    <property type="match status" value="1"/>
</dbReference>
<dbReference type="InterPro" id="IPR006059">
    <property type="entry name" value="SBP"/>
</dbReference>
<feature type="chain" id="PRO_5038973691" evidence="1">
    <location>
        <begin position="23"/>
        <end position="143"/>
    </location>
</feature>
<dbReference type="AlphaFoldDB" id="A0A1X2ZSX7"/>
<dbReference type="Gene3D" id="3.40.190.10">
    <property type="entry name" value="Periplasmic binding protein-like II"/>
    <property type="match status" value="1"/>
</dbReference>
<dbReference type="Pfam" id="PF01547">
    <property type="entry name" value="SBP_bac_1"/>
    <property type="match status" value="1"/>
</dbReference>
<name>A0A1X2ZSX7_BIFAD</name>
<dbReference type="Proteomes" id="UP000193208">
    <property type="component" value="Unassembled WGS sequence"/>
</dbReference>
<organism evidence="2 3">
    <name type="scientific">Bifidobacterium adolescentis</name>
    <dbReference type="NCBI Taxonomy" id="1680"/>
    <lineage>
        <taxon>Bacteria</taxon>
        <taxon>Bacillati</taxon>
        <taxon>Actinomycetota</taxon>
        <taxon>Actinomycetes</taxon>
        <taxon>Bifidobacteriales</taxon>
        <taxon>Bifidobacteriaceae</taxon>
        <taxon>Bifidobacterium</taxon>
    </lineage>
</organism>
<accession>A0A1X2ZSX7</accession>
<evidence type="ECO:0000313" key="2">
    <source>
        <dbReference type="EMBL" id="OSG97525.1"/>
    </source>
</evidence>
<dbReference type="EMBL" id="LNKI01000008">
    <property type="protein sequence ID" value="OSG97525.1"/>
    <property type="molecule type" value="Genomic_DNA"/>
</dbReference>
<sequence length="143" mass="15701">MKKLTRTIAAVSALAMSVGALSACGGSNVNADKGHVYFLSMKVEQQDQFKELAEKFTKKTGIQVDIATASSDTYEQSLKSELAKSEAPTLFDVGNNDFLNWTNYYADMSGTNIYKDQENPDYALKDGDTVGAVPYVITIWHLQ</sequence>
<dbReference type="PROSITE" id="PS51257">
    <property type="entry name" value="PROKAR_LIPOPROTEIN"/>
    <property type="match status" value="1"/>
</dbReference>
<gene>
    <name evidence="2" type="ORF">AL0467_1742</name>
</gene>